<evidence type="ECO:0000256" key="10">
    <source>
        <dbReference type="ARBA" id="ARBA00022840"/>
    </source>
</evidence>
<feature type="domain" description="Protein kinase" evidence="14">
    <location>
        <begin position="79"/>
        <end position="329"/>
    </location>
</feature>
<dbReference type="InterPro" id="IPR013083">
    <property type="entry name" value="Znf_RING/FYVE/PHD"/>
</dbReference>
<proteinExistence type="inferred from homology"/>
<dbReference type="EMBL" id="QGNW01000196">
    <property type="protein sequence ID" value="RVW86207.1"/>
    <property type="molecule type" value="Genomic_DNA"/>
</dbReference>
<evidence type="ECO:0000259" key="15">
    <source>
        <dbReference type="PROSITE" id="PS51698"/>
    </source>
</evidence>
<dbReference type="Gene3D" id="3.30.40.10">
    <property type="entry name" value="Zinc/RING finger domain, C3HC4 (zinc finger)"/>
    <property type="match status" value="1"/>
</dbReference>
<dbReference type="Proteomes" id="UP000288805">
    <property type="component" value="Unassembled WGS sequence"/>
</dbReference>
<evidence type="ECO:0000256" key="7">
    <source>
        <dbReference type="ARBA" id="ARBA00022741"/>
    </source>
</evidence>
<dbReference type="GO" id="GO:0004674">
    <property type="term" value="F:protein serine/threonine kinase activity"/>
    <property type="evidence" value="ECO:0007669"/>
    <property type="project" value="UniProtKB-KW"/>
</dbReference>
<dbReference type="Pfam" id="PF07714">
    <property type="entry name" value="PK_Tyr_Ser-Thr"/>
    <property type="match status" value="2"/>
</dbReference>
<evidence type="ECO:0000259" key="14">
    <source>
        <dbReference type="PROSITE" id="PS50011"/>
    </source>
</evidence>
<dbReference type="PROSITE" id="PS50011">
    <property type="entry name" value="PROTEIN_KINASE_DOM"/>
    <property type="match status" value="1"/>
</dbReference>
<evidence type="ECO:0000256" key="13">
    <source>
        <dbReference type="SAM" id="Coils"/>
    </source>
</evidence>
<dbReference type="GO" id="GO:0016567">
    <property type="term" value="P:protein ubiquitination"/>
    <property type="evidence" value="ECO:0007669"/>
    <property type="project" value="UniProtKB-UniPathway"/>
</dbReference>
<dbReference type="GO" id="GO:0061630">
    <property type="term" value="F:ubiquitin protein ligase activity"/>
    <property type="evidence" value="ECO:0007669"/>
    <property type="project" value="UniProtKB-EC"/>
</dbReference>
<dbReference type="SUPFAM" id="SSF56112">
    <property type="entry name" value="Protein kinase-like (PK-like)"/>
    <property type="match status" value="1"/>
</dbReference>
<keyword evidence="8" id="KW-0418">Kinase</keyword>
<dbReference type="InterPro" id="IPR008271">
    <property type="entry name" value="Ser/Thr_kinase_AS"/>
</dbReference>
<evidence type="ECO:0000256" key="9">
    <source>
        <dbReference type="ARBA" id="ARBA00022786"/>
    </source>
</evidence>
<dbReference type="Gene3D" id="1.10.510.10">
    <property type="entry name" value="Transferase(Phosphotransferase) domain 1"/>
    <property type="match status" value="2"/>
</dbReference>
<comment type="pathway">
    <text evidence="3">Protein modification; protein ubiquitination.</text>
</comment>
<evidence type="ECO:0000313" key="16">
    <source>
        <dbReference type="EMBL" id="RVW86207.1"/>
    </source>
</evidence>
<keyword evidence="7 11" id="KW-0547">Nucleotide-binding</keyword>
<evidence type="ECO:0000256" key="8">
    <source>
        <dbReference type="ARBA" id="ARBA00022777"/>
    </source>
</evidence>
<evidence type="ECO:0000256" key="1">
    <source>
        <dbReference type="ARBA" id="ARBA00000900"/>
    </source>
</evidence>
<name>A0A438HP45_VITVI</name>
<evidence type="ECO:0000313" key="17">
    <source>
        <dbReference type="Proteomes" id="UP000288805"/>
    </source>
</evidence>
<sequence length="404" mass="45642">MFLLSNQLNDLSKRRLEEADKLKEIKLKEEEARELARKEKEKYEAAKGKPSTQGNVLKKKLQSYQEFTWEEIVSATSSFSENLQIGKGAHGTVYRCNLHHTTAAVKVLHSKEGHRTKEFQQELEVLSKIRHPHLLLLLGACPDHDCLVYEYMENASTLVFLHNSKPKSIIHRDLKPANILLDHNLVSKIGDVGLSTMLNPDSSICNITQSFADCKTSNSTSHLVETAIQDDQLMKILDPMAGQWPMKETKELALLGLSCLELRRRDRPDLKDEVLPALERLKDVADRSRDSAPKVQLAPPNHLSAQYLRLNPLAKLSFVLAALKCHVSFGNHDAIVSSNIYSSDVMHDPCVAADGYTYDRRAIEKWVEENDNSPMTNLALPNKNLIPNYTLLSAIMEWKSQSNQ</sequence>
<keyword evidence="9" id="KW-0833">Ubl conjugation pathway</keyword>
<dbReference type="PANTHER" id="PTHR45647:SF15">
    <property type="entry name" value="U-BOX DOMAIN-CONTAINING PROTEIN 35"/>
    <property type="match status" value="1"/>
</dbReference>
<evidence type="ECO:0000256" key="5">
    <source>
        <dbReference type="ARBA" id="ARBA00022527"/>
    </source>
</evidence>
<organism evidence="16 17">
    <name type="scientific">Vitis vinifera</name>
    <name type="common">Grape</name>
    <dbReference type="NCBI Taxonomy" id="29760"/>
    <lineage>
        <taxon>Eukaryota</taxon>
        <taxon>Viridiplantae</taxon>
        <taxon>Streptophyta</taxon>
        <taxon>Embryophyta</taxon>
        <taxon>Tracheophyta</taxon>
        <taxon>Spermatophyta</taxon>
        <taxon>Magnoliopsida</taxon>
        <taxon>eudicotyledons</taxon>
        <taxon>Gunneridae</taxon>
        <taxon>Pentapetalae</taxon>
        <taxon>rosids</taxon>
        <taxon>Vitales</taxon>
        <taxon>Vitaceae</taxon>
        <taxon>Viteae</taxon>
        <taxon>Vitis</taxon>
    </lineage>
</organism>
<dbReference type="GO" id="GO:0005524">
    <property type="term" value="F:ATP binding"/>
    <property type="evidence" value="ECO:0007669"/>
    <property type="project" value="UniProtKB-UniRule"/>
</dbReference>
<dbReference type="EC" id="2.3.2.27" evidence="4"/>
<dbReference type="InterPro" id="IPR001245">
    <property type="entry name" value="Ser-Thr/Tyr_kinase_cat_dom"/>
</dbReference>
<dbReference type="InterPro" id="IPR003613">
    <property type="entry name" value="Ubox_domain"/>
</dbReference>
<dbReference type="InterPro" id="IPR000719">
    <property type="entry name" value="Prot_kinase_dom"/>
</dbReference>
<keyword evidence="6" id="KW-0808">Transferase</keyword>
<evidence type="ECO:0000256" key="3">
    <source>
        <dbReference type="ARBA" id="ARBA00004906"/>
    </source>
</evidence>
<keyword evidence="13" id="KW-0175">Coiled coil</keyword>
<dbReference type="CDD" id="cd16655">
    <property type="entry name" value="RING-Ubox_WDSUB1-like"/>
    <property type="match status" value="1"/>
</dbReference>
<keyword evidence="10 11" id="KW-0067">ATP-binding</keyword>
<comment type="catalytic activity">
    <reaction evidence="1">
        <text>S-ubiquitinyl-[E2 ubiquitin-conjugating enzyme]-L-cysteine + [acceptor protein]-L-lysine = [E2 ubiquitin-conjugating enzyme]-L-cysteine + N(6)-ubiquitinyl-[acceptor protein]-L-lysine.</text>
        <dbReference type="EC" id="2.3.2.27"/>
    </reaction>
</comment>
<reference evidence="16 17" key="1">
    <citation type="journal article" date="2018" name="PLoS Genet.">
        <title>Population sequencing reveals clonal diversity and ancestral inbreeding in the grapevine cultivar Chardonnay.</title>
        <authorList>
            <person name="Roach M.J."/>
            <person name="Johnson D.L."/>
            <person name="Bohlmann J."/>
            <person name="van Vuuren H.J."/>
            <person name="Jones S.J."/>
            <person name="Pretorius I.S."/>
            <person name="Schmidt S.A."/>
            <person name="Borneman A.R."/>
        </authorList>
    </citation>
    <scope>NUCLEOTIDE SEQUENCE [LARGE SCALE GENOMIC DNA]</scope>
    <source>
        <strain evidence="17">cv. Chardonnay</strain>
        <tissue evidence="16">Leaf</tissue>
    </source>
</reference>
<dbReference type="InterPro" id="IPR011009">
    <property type="entry name" value="Kinase-like_dom_sf"/>
</dbReference>
<feature type="coiled-coil region" evidence="13">
    <location>
        <begin position="8"/>
        <end position="49"/>
    </location>
</feature>
<keyword evidence="5 12" id="KW-0723">Serine/threonine-protein kinase</keyword>
<dbReference type="PROSITE" id="PS00107">
    <property type="entry name" value="PROTEIN_KINASE_ATP"/>
    <property type="match status" value="1"/>
</dbReference>
<dbReference type="InterPro" id="IPR051348">
    <property type="entry name" value="U-box_ubiquitin_ligases"/>
</dbReference>
<gene>
    <name evidence="16" type="primary">PUB52_3</name>
    <name evidence="16" type="ORF">CK203_046129</name>
</gene>
<dbReference type="PROSITE" id="PS00108">
    <property type="entry name" value="PROTEIN_KINASE_ST"/>
    <property type="match status" value="1"/>
</dbReference>
<dbReference type="Pfam" id="PF04564">
    <property type="entry name" value="U-box"/>
    <property type="match status" value="1"/>
</dbReference>
<dbReference type="InterPro" id="IPR017441">
    <property type="entry name" value="Protein_kinase_ATP_BS"/>
</dbReference>
<comment type="caution">
    <text evidence="16">The sequence shown here is derived from an EMBL/GenBank/DDBJ whole genome shotgun (WGS) entry which is preliminary data.</text>
</comment>
<feature type="binding site" evidence="11">
    <location>
        <position position="106"/>
    </location>
    <ligand>
        <name>ATP</name>
        <dbReference type="ChEBI" id="CHEBI:30616"/>
    </ligand>
</feature>
<dbReference type="PROSITE" id="PS51698">
    <property type="entry name" value="U_BOX"/>
    <property type="match status" value="1"/>
</dbReference>
<dbReference type="SUPFAM" id="SSF57850">
    <property type="entry name" value="RING/U-box"/>
    <property type="match status" value="1"/>
</dbReference>
<feature type="domain" description="U-box" evidence="15">
    <location>
        <begin position="342"/>
        <end position="404"/>
    </location>
</feature>
<evidence type="ECO:0000256" key="4">
    <source>
        <dbReference type="ARBA" id="ARBA00012483"/>
    </source>
</evidence>
<evidence type="ECO:0000256" key="11">
    <source>
        <dbReference type="PROSITE-ProRule" id="PRU10141"/>
    </source>
</evidence>
<dbReference type="SMART" id="SM00504">
    <property type="entry name" value="Ubox"/>
    <property type="match status" value="1"/>
</dbReference>
<accession>A0A438HP45</accession>
<comment type="similarity">
    <text evidence="12">Belongs to the protein kinase superfamily.</text>
</comment>
<dbReference type="SMART" id="SM00220">
    <property type="entry name" value="S_TKc"/>
    <property type="match status" value="1"/>
</dbReference>
<dbReference type="PANTHER" id="PTHR45647">
    <property type="entry name" value="OS02G0152300 PROTEIN"/>
    <property type="match status" value="1"/>
</dbReference>
<evidence type="ECO:0000256" key="6">
    <source>
        <dbReference type="ARBA" id="ARBA00022679"/>
    </source>
</evidence>
<evidence type="ECO:0000256" key="12">
    <source>
        <dbReference type="RuleBase" id="RU000304"/>
    </source>
</evidence>
<protein>
    <recommendedName>
        <fullName evidence="4">RING-type E3 ubiquitin transferase</fullName>
        <ecNumber evidence="4">2.3.2.27</ecNumber>
    </recommendedName>
</protein>
<comment type="function">
    <text evidence="2">Functions as an E3 ubiquitin ligase.</text>
</comment>
<dbReference type="AlphaFoldDB" id="A0A438HP45"/>
<dbReference type="UniPathway" id="UPA00143"/>
<evidence type="ECO:0000256" key="2">
    <source>
        <dbReference type="ARBA" id="ARBA00003861"/>
    </source>
</evidence>